<evidence type="ECO:0000313" key="3">
    <source>
        <dbReference type="Proteomes" id="UP000254925"/>
    </source>
</evidence>
<feature type="region of interest" description="Disordered" evidence="1">
    <location>
        <begin position="1"/>
        <end position="29"/>
    </location>
</feature>
<comment type="caution">
    <text evidence="2">The sequence shown here is derived from an EMBL/GenBank/DDBJ whole genome shotgun (WGS) entry which is preliminary data.</text>
</comment>
<reference evidence="2 3" key="1">
    <citation type="submission" date="2018-07" db="EMBL/GenBank/DDBJ databases">
        <title>Genomic Encyclopedia of Type Strains, Phase IV (KMG-IV): sequencing the most valuable type-strain genomes for metagenomic binning, comparative biology and taxonomic classification.</title>
        <authorList>
            <person name="Goeker M."/>
        </authorList>
    </citation>
    <scope>NUCLEOTIDE SEQUENCE [LARGE SCALE GENOMIC DNA]</scope>
    <source>
        <strain evidence="2 3">DSM 14364</strain>
    </source>
</reference>
<protein>
    <submittedName>
        <fullName evidence="2">Uncharacterized protein</fullName>
    </submittedName>
</protein>
<dbReference type="AlphaFoldDB" id="A0A370HTC8"/>
<sequence>MTRTPGQECSVLRLHNGDGNLRPGIPRPFDEREVDAGLSNRLFESHRQGIDAQTGDERCRPSEADKMGGRDECSPTWNDRDIVSEELPPENRKGAQSGKDQIAIGAPEAQDVRRRPGGVYIRHSARSVLASNR</sequence>
<feature type="region of interest" description="Disordered" evidence="1">
    <location>
        <begin position="43"/>
        <end position="117"/>
    </location>
</feature>
<dbReference type="Proteomes" id="UP000254925">
    <property type="component" value="Unassembled WGS sequence"/>
</dbReference>
<name>A0A370HTC8_9HYPH</name>
<keyword evidence="3" id="KW-1185">Reference proteome</keyword>
<accession>A0A370HTC8</accession>
<evidence type="ECO:0000313" key="2">
    <source>
        <dbReference type="EMBL" id="RDI61757.1"/>
    </source>
</evidence>
<gene>
    <name evidence="2" type="ORF">DES45_10112</name>
</gene>
<organism evidence="2 3">
    <name type="scientific">Microvirga subterranea</name>
    <dbReference type="NCBI Taxonomy" id="186651"/>
    <lineage>
        <taxon>Bacteria</taxon>
        <taxon>Pseudomonadati</taxon>
        <taxon>Pseudomonadota</taxon>
        <taxon>Alphaproteobacteria</taxon>
        <taxon>Hyphomicrobiales</taxon>
        <taxon>Methylobacteriaceae</taxon>
        <taxon>Microvirga</taxon>
    </lineage>
</organism>
<proteinExistence type="predicted"/>
<evidence type="ECO:0000256" key="1">
    <source>
        <dbReference type="SAM" id="MobiDB-lite"/>
    </source>
</evidence>
<dbReference type="EMBL" id="QQBB01000001">
    <property type="protein sequence ID" value="RDI61757.1"/>
    <property type="molecule type" value="Genomic_DNA"/>
</dbReference>
<feature type="compositionally biased region" description="Basic and acidic residues" evidence="1">
    <location>
        <begin position="43"/>
        <end position="93"/>
    </location>
</feature>